<evidence type="ECO:0000259" key="8">
    <source>
        <dbReference type="SMART" id="SM00642"/>
    </source>
</evidence>
<name>A0A9P0F2R5_BEMTA</name>
<dbReference type="GO" id="GO:0005975">
    <property type="term" value="P:carbohydrate metabolic process"/>
    <property type="evidence" value="ECO:0007669"/>
    <property type="project" value="InterPro"/>
</dbReference>
<evidence type="ECO:0000256" key="4">
    <source>
        <dbReference type="ARBA" id="ARBA00023180"/>
    </source>
</evidence>
<organism evidence="9 10">
    <name type="scientific">Bemisia tabaci</name>
    <name type="common">Sweetpotato whitefly</name>
    <name type="synonym">Aleurodes tabaci</name>
    <dbReference type="NCBI Taxonomy" id="7038"/>
    <lineage>
        <taxon>Eukaryota</taxon>
        <taxon>Metazoa</taxon>
        <taxon>Ecdysozoa</taxon>
        <taxon>Arthropoda</taxon>
        <taxon>Hexapoda</taxon>
        <taxon>Insecta</taxon>
        <taxon>Pterygota</taxon>
        <taxon>Neoptera</taxon>
        <taxon>Paraneoptera</taxon>
        <taxon>Hemiptera</taxon>
        <taxon>Sternorrhyncha</taxon>
        <taxon>Aleyrodoidea</taxon>
        <taxon>Aleyrodidae</taxon>
        <taxon>Aleyrodinae</taxon>
        <taxon>Bemisia</taxon>
    </lineage>
</organism>
<evidence type="ECO:0000256" key="2">
    <source>
        <dbReference type="ARBA" id="ARBA00008061"/>
    </source>
</evidence>
<comment type="similarity">
    <text evidence="2">Belongs to the glycosyl hydrolase 13 family.</text>
</comment>
<dbReference type="InterPro" id="IPR045857">
    <property type="entry name" value="O16G_dom_2"/>
</dbReference>
<keyword evidence="6" id="KW-1133">Transmembrane helix</keyword>
<dbReference type="InterPro" id="IPR017853">
    <property type="entry name" value="GH"/>
</dbReference>
<protein>
    <recommendedName>
        <fullName evidence="3">alpha-glucosidase</fullName>
        <ecNumber evidence="3">3.2.1.20</ecNumber>
    </recommendedName>
</protein>
<evidence type="ECO:0000313" key="9">
    <source>
        <dbReference type="EMBL" id="CAH0387244.1"/>
    </source>
</evidence>
<keyword evidence="10" id="KW-1185">Reference proteome</keyword>
<proteinExistence type="inferred from homology"/>
<dbReference type="Proteomes" id="UP001152759">
    <property type="component" value="Chromosome 3"/>
</dbReference>
<evidence type="ECO:0000256" key="7">
    <source>
        <dbReference type="SAM" id="SignalP"/>
    </source>
</evidence>
<dbReference type="Gene3D" id="3.90.400.10">
    <property type="entry name" value="Oligo-1,6-glucosidase, Domain 2"/>
    <property type="match status" value="1"/>
</dbReference>
<feature type="transmembrane region" description="Helical" evidence="6">
    <location>
        <begin position="565"/>
        <end position="591"/>
    </location>
</feature>
<dbReference type="PANTHER" id="PTHR10357">
    <property type="entry name" value="ALPHA-AMYLASE FAMILY MEMBER"/>
    <property type="match status" value="1"/>
</dbReference>
<evidence type="ECO:0000256" key="1">
    <source>
        <dbReference type="ARBA" id="ARBA00001657"/>
    </source>
</evidence>
<dbReference type="Gene3D" id="3.20.20.80">
    <property type="entry name" value="Glycosidases"/>
    <property type="match status" value="1"/>
</dbReference>
<accession>A0A9P0F2R5</accession>
<dbReference type="EMBL" id="OU963864">
    <property type="protein sequence ID" value="CAH0387244.1"/>
    <property type="molecule type" value="Genomic_DNA"/>
</dbReference>
<dbReference type="Pfam" id="PF00128">
    <property type="entry name" value="Alpha-amylase"/>
    <property type="match status" value="1"/>
</dbReference>
<sequence length="592" mass="68045">MSRKFFLFFCVCTSLHFSKEESDSTKLDWWQTSLVYQIYPLSFKDSNGDGYGDLNGIYEKLDYIKDLGVTTIWIQPFSKSPMVDLGYDISDFKSVDPVFGTIADFKELVKAVKNRGMKLIIDFVPNHTSDQSEWFKLSEQRTEPYTDFYIWRDGKKVNDTYTTYPNNWISIFGTSAWFWSKTRQQYYYHKCAPEQPDLNYRNPKVITEIESVLRFWLDLGVDGFRVDAVQILFEAAHGMDEPKSSDVNWIDGWIYTWEQPENIEMVKSWRALLDAYSKKDGQTRLLAVELYSTPTKLLEYTGNATNPGAHIPFYFNLIFADPEMHAFGVNTLIHQQTDIFPRSANNWVMDNHDNKRLRARLFDASVDSWNMLVLLLPGLASVYYGTEIGLDNLKLRSDQRKDRQNGGNGRIDLRDIYRGPMQWDDTDNAGFSTSDKTWLPVHPNYWRDNVKAQQQDPYSHLNIFKRLAALRKTPVIMHGDLKTYVPKTWVFMFTRSLGKSETIAVLMNVGSESEEICPKDAAEELPDEMFVHTCSGNSKIRVGEKVRISSSGGVKCFKMRPQSGLVLSTSSGALSTVSAIIILLAFCAKFLE</sequence>
<evidence type="ECO:0000256" key="3">
    <source>
        <dbReference type="ARBA" id="ARBA00012741"/>
    </source>
</evidence>
<dbReference type="GO" id="GO:0004558">
    <property type="term" value="F:alpha-1,4-glucosidase activity"/>
    <property type="evidence" value="ECO:0007669"/>
    <property type="project" value="UniProtKB-EC"/>
</dbReference>
<keyword evidence="4" id="KW-0325">Glycoprotein</keyword>
<feature type="signal peptide" evidence="7">
    <location>
        <begin position="1"/>
        <end position="22"/>
    </location>
</feature>
<keyword evidence="5" id="KW-0378">Hydrolase</keyword>
<dbReference type="EC" id="3.2.1.20" evidence="3"/>
<evidence type="ECO:0000256" key="6">
    <source>
        <dbReference type="SAM" id="Phobius"/>
    </source>
</evidence>
<dbReference type="PANTHER" id="PTHR10357:SF179">
    <property type="entry name" value="NEUTRAL AND BASIC AMINO ACID TRANSPORT PROTEIN RBAT"/>
    <property type="match status" value="1"/>
</dbReference>
<evidence type="ECO:0000313" key="10">
    <source>
        <dbReference type="Proteomes" id="UP001152759"/>
    </source>
</evidence>
<dbReference type="SMART" id="SM00642">
    <property type="entry name" value="Aamy"/>
    <property type="match status" value="1"/>
</dbReference>
<evidence type="ECO:0000256" key="5">
    <source>
        <dbReference type="ARBA" id="ARBA00023295"/>
    </source>
</evidence>
<reference evidence="9" key="1">
    <citation type="submission" date="2021-12" db="EMBL/GenBank/DDBJ databases">
        <authorList>
            <person name="King R."/>
        </authorList>
    </citation>
    <scope>NUCLEOTIDE SEQUENCE</scope>
</reference>
<dbReference type="FunFam" id="3.90.400.10:FF:000001">
    <property type="entry name" value="Maltase A3, isoform A"/>
    <property type="match status" value="1"/>
</dbReference>
<keyword evidence="6" id="KW-0812">Transmembrane</keyword>
<dbReference type="AlphaFoldDB" id="A0A9P0F2R5"/>
<keyword evidence="6" id="KW-0472">Membrane</keyword>
<comment type="catalytic activity">
    <reaction evidence="1">
        <text>Hydrolysis of terminal, non-reducing (1-&gt;4)-linked alpha-D-glucose residues with release of alpha-D-glucose.</text>
        <dbReference type="EC" id="3.2.1.20"/>
    </reaction>
</comment>
<dbReference type="InterPro" id="IPR006047">
    <property type="entry name" value="GH13_cat_dom"/>
</dbReference>
<feature type="chain" id="PRO_5040486392" description="alpha-glucosidase" evidence="7">
    <location>
        <begin position="23"/>
        <end position="592"/>
    </location>
</feature>
<keyword evidence="5" id="KW-0326">Glycosidase</keyword>
<gene>
    <name evidence="9" type="ORF">BEMITA_LOCUS6283</name>
</gene>
<dbReference type="SUPFAM" id="SSF51445">
    <property type="entry name" value="(Trans)glycosidases"/>
    <property type="match status" value="1"/>
</dbReference>
<feature type="domain" description="Glycosyl hydrolase family 13 catalytic" evidence="8">
    <location>
        <begin position="37"/>
        <end position="414"/>
    </location>
</feature>
<keyword evidence="7" id="KW-0732">Signal</keyword>